<sequence length="281" mass="31794">MTLPGEIQRGFQSLAQQDEETFNLCEAGLLVGKVLKPSLELNRYRDEIDRLSQDLNTRFQGLCLHNDPLQAKVETLQTLFCKEKGFQGDEDAYDDLDHMNMACLLDEKYGTALCLSMLFIHCTRQCGWAVFGLNFPGYNLICIEHGAKRAILDPFQGCIELDAYTLRQMIKVLGGAEAELQPLFYDMLPSKTLFIRHLGAIKAHFLRCDQVSQALEILEICHILEPSSPAFWRDSGLLHARIGQLSEAIQALKTALKYTTDIDAIRHTERILSDLQNKTQS</sequence>
<proteinExistence type="inferred from homology"/>
<dbReference type="Pfam" id="PF13371">
    <property type="entry name" value="TPR_9"/>
    <property type="match status" value="1"/>
</dbReference>
<dbReference type="Pfam" id="PF13369">
    <property type="entry name" value="Transglut_core2"/>
    <property type="match status" value="1"/>
</dbReference>
<dbReference type="RefSeq" id="WP_188662431.1">
    <property type="nucleotide sequence ID" value="NZ_BMHV01000006.1"/>
</dbReference>
<dbReference type="AlphaFoldDB" id="A0A917BVA5"/>
<reference evidence="3" key="2">
    <citation type="submission" date="2020-09" db="EMBL/GenBank/DDBJ databases">
        <authorList>
            <person name="Sun Q."/>
            <person name="Zhou Y."/>
        </authorList>
    </citation>
    <scope>NUCLEOTIDE SEQUENCE</scope>
    <source>
        <strain evidence="3">CGMCC 1.15254</strain>
    </source>
</reference>
<evidence type="ECO:0000256" key="1">
    <source>
        <dbReference type="ARBA" id="ARBA00007100"/>
    </source>
</evidence>
<dbReference type="InterPro" id="IPR032698">
    <property type="entry name" value="SirB1_N"/>
</dbReference>
<evidence type="ECO:0000259" key="2">
    <source>
        <dbReference type="Pfam" id="PF13369"/>
    </source>
</evidence>
<keyword evidence="4" id="KW-1185">Reference proteome</keyword>
<comment type="caution">
    <text evidence="3">The sequence shown here is derived from an EMBL/GenBank/DDBJ whole genome shotgun (WGS) entry which is preliminary data.</text>
</comment>
<gene>
    <name evidence="3" type="ORF">GCM10011332_10350</name>
</gene>
<reference evidence="3" key="1">
    <citation type="journal article" date="2014" name="Int. J. Syst. Evol. Microbiol.">
        <title>Complete genome sequence of Corynebacterium casei LMG S-19264T (=DSM 44701T), isolated from a smear-ripened cheese.</title>
        <authorList>
            <consortium name="US DOE Joint Genome Institute (JGI-PGF)"/>
            <person name="Walter F."/>
            <person name="Albersmeier A."/>
            <person name="Kalinowski J."/>
            <person name="Ruckert C."/>
        </authorList>
    </citation>
    <scope>NUCLEOTIDE SEQUENCE</scope>
    <source>
        <strain evidence="3">CGMCC 1.15254</strain>
    </source>
</reference>
<evidence type="ECO:0000313" key="3">
    <source>
        <dbReference type="EMBL" id="GGF58702.1"/>
    </source>
</evidence>
<name>A0A917BVA5_9PROT</name>
<dbReference type="EMBL" id="BMHV01000006">
    <property type="protein sequence ID" value="GGF58702.1"/>
    <property type="molecule type" value="Genomic_DNA"/>
</dbReference>
<organism evidence="3 4">
    <name type="scientific">Terasakiella brassicae</name>
    <dbReference type="NCBI Taxonomy" id="1634917"/>
    <lineage>
        <taxon>Bacteria</taxon>
        <taxon>Pseudomonadati</taxon>
        <taxon>Pseudomonadota</taxon>
        <taxon>Alphaproteobacteria</taxon>
        <taxon>Rhodospirillales</taxon>
        <taxon>Terasakiellaceae</taxon>
        <taxon>Terasakiella</taxon>
    </lineage>
</organism>
<feature type="domain" description="Protein SirB1 N-terminal" evidence="2">
    <location>
        <begin position="43"/>
        <end position="197"/>
    </location>
</feature>
<dbReference type="InterPro" id="IPR011990">
    <property type="entry name" value="TPR-like_helical_dom_sf"/>
</dbReference>
<evidence type="ECO:0000313" key="4">
    <source>
        <dbReference type="Proteomes" id="UP000632498"/>
    </source>
</evidence>
<dbReference type="Proteomes" id="UP000632498">
    <property type="component" value="Unassembled WGS sequence"/>
</dbReference>
<accession>A0A917BVA5</accession>
<dbReference type="SUPFAM" id="SSF48452">
    <property type="entry name" value="TPR-like"/>
    <property type="match status" value="1"/>
</dbReference>
<protein>
    <recommendedName>
        <fullName evidence="2">Protein SirB1 N-terminal domain-containing protein</fullName>
    </recommendedName>
</protein>
<comment type="similarity">
    <text evidence="1">Belongs to the UPF0162 family.</text>
</comment>